<name>Q8FNI1_COREF</name>
<dbReference type="Proteomes" id="UP000001409">
    <property type="component" value="Chromosome"/>
</dbReference>
<organism evidence="1 2">
    <name type="scientific">Corynebacterium efficiens (strain DSM 44549 / YS-314 / AJ 12310 / JCM 11189 / NBRC 100395)</name>
    <dbReference type="NCBI Taxonomy" id="196164"/>
    <lineage>
        <taxon>Bacteria</taxon>
        <taxon>Bacillati</taxon>
        <taxon>Actinomycetota</taxon>
        <taxon>Actinomycetes</taxon>
        <taxon>Mycobacteriales</taxon>
        <taxon>Corynebacteriaceae</taxon>
        <taxon>Corynebacterium</taxon>
    </lineage>
</organism>
<evidence type="ECO:0000313" key="1">
    <source>
        <dbReference type="EMBL" id="BAC18973.1"/>
    </source>
</evidence>
<dbReference type="AlphaFoldDB" id="Q8FNI1"/>
<sequence>MNENEQLGRDEALEKLRELVKPVIGNVQDEIGSTPPLLALRLAKNTAKGLWTQLYDLPASEFDALDEQTKRLVSTALHSQFLMPGAYEKLLTNGEGTILPRAPQSVGVMEGTFQWVRIYRGEDTKKAIGTFYLYYTLDAPDEVEEMWLARVFKGRSPSPVGKHTSSYYFWPRAVELYAAGELSESPGDAEQRSTEILKDEMGSQGVTGLRATTRVSWEERPNHDHVWVLDGYRVRSTKLAPVLHAFRRAGRQRIPVDMIRRAVQAL</sequence>
<accession>Q8FNI1</accession>
<dbReference type="KEGG" id="cef:CE2163"/>
<dbReference type="STRING" id="196164.gene:10742592"/>
<evidence type="ECO:0000313" key="2">
    <source>
        <dbReference type="Proteomes" id="UP000001409"/>
    </source>
</evidence>
<dbReference type="HOGENOM" id="CLU_1044745_0_0_11"/>
<dbReference type="eggNOG" id="ENOG5031PW7">
    <property type="taxonomic scope" value="Bacteria"/>
</dbReference>
<dbReference type="EMBL" id="BA000035">
    <property type="protein sequence ID" value="BAC18973.1"/>
    <property type="molecule type" value="Genomic_DNA"/>
</dbReference>
<proteinExistence type="predicted"/>
<reference evidence="1 2" key="1">
    <citation type="journal article" date="2003" name="Genome Res.">
        <title>Comparative complete genome sequence analysis of the amino acid replacements responsible for the thermostability of Corynebacterium efficiens.</title>
        <authorList>
            <person name="Nishio Y."/>
            <person name="Nakamura Y."/>
            <person name="Kawarabayasi Y."/>
            <person name="Usuda Y."/>
            <person name="Kimura E."/>
            <person name="Sugimoto S."/>
            <person name="Matsui K."/>
            <person name="Yamagishi A."/>
            <person name="Kikuchi H."/>
            <person name="Ikeo K."/>
            <person name="Gojobori T."/>
        </authorList>
    </citation>
    <scope>NUCLEOTIDE SEQUENCE [LARGE SCALE GENOMIC DNA]</scope>
    <source>
        <strain evidence="2">DSM 44549 / YS-314 / AJ 12310 / JCM 11189 / NBRC 100395</strain>
    </source>
</reference>
<protein>
    <submittedName>
        <fullName evidence="1">Uncharacterized protein</fullName>
    </submittedName>
</protein>
<dbReference type="RefSeq" id="WP_011075797.1">
    <property type="nucleotide sequence ID" value="NC_004369.1"/>
</dbReference>
<keyword evidence="2" id="KW-1185">Reference proteome</keyword>